<dbReference type="PANTHER" id="PTHR36195">
    <property type="entry name" value="DOMAIN PROTEIN, PUTATIVE (AFU_ORTHOLOGUE AFUA_5G01990)-RELATED-RELATED"/>
    <property type="match status" value="1"/>
</dbReference>
<organism evidence="2 3">
    <name type="scientific">Caenimonas sedimenti</name>
    <dbReference type="NCBI Taxonomy" id="2596921"/>
    <lineage>
        <taxon>Bacteria</taxon>
        <taxon>Pseudomonadati</taxon>
        <taxon>Pseudomonadota</taxon>
        <taxon>Betaproteobacteria</taxon>
        <taxon>Burkholderiales</taxon>
        <taxon>Comamonadaceae</taxon>
        <taxon>Caenimonas</taxon>
    </lineage>
</organism>
<dbReference type="RefSeq" id="WP_145890589.1">
    <property type="nucleotide sequence ID" value="NZ_VOBQ01000002.1"/>
</dbReference>
<dbReference type="Proteomes" id="UP000318199">
    <property type="component" value="Unassembled WGS sequence"/>
</dbReference>
<dbReference type="PANTHER" id="PTHR36195:SF4">
    <property type="entry name" value="DOMAIN PROTEIN, PUTATIVE (AFU_ORTHOLOGUE AFUA_5G01990)-RELATED"/>
    <property type="match status" value="1"/>
</dbReference>
<evidence type="ECO:0000256" key="1">
    <source>
        <dbReference type="ARBA" id="ARBA00002974"/>
    </source>
</evidence>
<protein>
    <submittedName>
        <fullName evidence="2">Catalase</fullName>
    </submittedName>
</protein>
<dbReference type="SUPFAM" id="SSF56634">
    <property type="entry name" value="Heme-dependent catalase-like"/>
    <property type="match status" value="1"/>
</dbReference>
<dbReference type="OrthoDB" id="336698at2"/>
<dbReference type="Gene3D" id="2.40.180.10">
    <property type="entry name" value="Catalase core domain"/>
    <property type="match status" value="1"/>
</dbReference>
<dbReference type="AlphaFoldDB" id="A0A562ZXL9"/>
<sequence length="331" mass="36486">MTNDPAPSTDWKERIAPDEAERYAKFATQFAEIQARKSKRHGAGRALHRKQLSAAQGTLEVLDGLPHYAHFGLFAVPHDYEVWVRLSNGGMDRAPDKVPDIRGFALRVLGVRGNSALGNGPAVSQDFTLINQEAFAFAGSTEFVEFAVAASRGNAELFKYIFKRYGLLGAPRQLGKMIKVVKKPFTGFATETLFSALPMANGPYAVRVRLVPSAANGKPESGAHNDWSADFAARLRKGPLHWDMQLQFFASEALTPIEDASVNWTTPYSTVARLMLPQQDLDSPDAKTFAERVEGSVIDPWQALVEHRPLGDVQRARKVVYFQSQKGRGAS</sequence>
<name>A0A562ZXL9_9BURK</name>
<accession>A0A562ZXL9</accession>
<dbReference type="InterPro" id="IPR020835">
    <property type="entry name" value="Catalase_sf"/>
</dbReference>
<gene>
    <name evidence="2" type="ORF">FN976_02395</name>
</gene>
<dbReference type="GO" id="GO:0020037">
    <property type="term" value="F:heme binding"/>
    <property type="evidence" value="ECO:0007669"/>
    <property type="project" value="InterPro"/>
</dbReference>
<evidence type="ECO:0000313" key="3">
    <source>
        <dbReference type="Proteomes" id="UP000318199"/>
    </source>
</evidence>
<dbReference type="EMBL" id="VOBQ01000002">
    <property type="protein sequence ID" value="TWO73107.1"/>
    <property type="molecule type" value="Genomic_DNA"/>
</dbReference>
<reference evidence="2 3" key="1">
    <citation type="submission" date="2019-07" db="EMBL/GenBank/DDBJ databases">
        <title>Caenimonas sedimenti sp. nov., isolated from activated sludge.</title>
        <authorList>
            <person name="Xu J."/>
        </authorList>
    </citation>
    <scope>NUCLEOTIDE SEQUENCE [LARGE SCALE GENOMIC DNA]</scope>
    <source>
        <strain evidence="2 3">HX-9-20</strain>
    </source>
</reference>
<proteinExistence type="predicted"/>
<comment type="caution">
    <text evidence="2">The sequence shown here is derived from an EMBL/GenBank/DDBJ whole genome shotgun (WGS) entry which is preliminary data.</text>
</comment>
<evidence type="ECO:0000313" key="2">
    <source>
        <dbReference type="EMBL" id="TWO73107.1"/>
    </source>
</evidence>
<comment type="function">
    <text evidence="1">Decomposes hydrogen peroxide into water and oxygen; serves to protect cells from the toxic effects of hydrogen peroxide.</text>
</comment>
<keyword evidence="3" id="KW-1185">Reference proteome</keyword>